<dbReference type="RefSeq" id="WP_124104688.1">
    <property type="nucleotide sequence ID" value="NZ_LR027517.1"/>
</dbReference>
<evidence type="ECO:0008006" key="3">
    <source>
        <dbReference type="Google" id="ProtNLM"/>
    </source>
</evidence>
<dbReference type="PANTHER" id="PTHR30348">
    <property type="entry name" value="UNCHARACTERIZED PROTEIN YECE"/>
    <property type="match status" value="1"/>
</dbReference>
<dbReference type="EMBL" id="LR027517">
    <property type="protein sequence ID" value="VCU53244.1"/>
    <property type="molecule type" value="Genomic_DNA"/>
</dbReference>
<proteinExistence type="predicted"/>
<dbReference type="Proteomes" id="UP000279841">
    <property type="component" value="Chromosome"/>
</dbReference>
<accession>A0A3P4ASB1</accession>
<dbReference type="PANTHER" id="PTHR30348:SF13">
    <property type="entry name" value="UPF0759 PROTEIN YUNF"/>
    <property type="match status" value="1"/>
</dbReference>
<evidence type="ECO:0000313" key="2">
    <source>
        <dbReference type="Proteomes" id="UP000279841"/>
    </source>
</evidence>
<reference evidence="1 2" key="1">
    <citation type="submission" date="2018-10" db="EMBL/GenBank/DDBJ databases">
        <authorList>
            <person name="Peiro R."/>
            <person name="Begona"/>
            <person name="Cbmso G."/>
            <person name="Lopez M."/>
            <person name="Gonzalez S."/>
            <person name="Sacristan E."/>
            <person name="Castillo E."/>
        </authorList>
    </citation>
    <scope>NUCLEOTIDE SEQUENCE [LARGE SCALE GENOMIC DNA]</scope>
    <source>
        <strain evidence="1">TTHNAR1</strain>
    </source>
</reference>
<dbReference type="SUPFAM" id="SSF117396">
    <property type="entry name" value="TM1631-like"/>
    <property type="match status" value="1"/>
</dbReference>
<dbReference type="Gene3D" id="3.20.20.410">
    <property type="entry name" value="Protein of unknown function UPF0759"/>
    <property type="match status" value="1"/>
</dbReference>
<dbReference type="Pfam" id="PF01904">
    <property type="entry name" value="DUF72"/>
    <property type="match status" value="1"/>
</dbReference>
<organism evidence="1 2">
    <name type="scientific">Thermus thermophilus</name>
    <dbReference type="NCBI Taxonomy" id="274"/>
    <lineage>
        <taxon>Bacteria</taxon>
        <taxon>Thermotogati</taxon>
        <taxon>Deinococcota</taxon>
        <taxon>Deinococci</taxon>
        <taxon>Thermales</taxon>
        <taxon>Thermaceae</taxon>
        <taxon>Thermus</taxon>
    </lineage>
</organism>
<sequence>MAEIRVGTASWTDPTLLASGWYPPGVRNHPEKRLRYYARHFDTVEVDSTYYALPRPEVARKWAERTPKGFLFHVKAYSALTGHGLEAGALPKDLKALLPKAEGHLPQREVPREVVEEAWRRFLEGVAPLKEAGKLGYLHFGLPPWAGPTPQNLRYLERLAERAEGHLVAVEFRNPRWYAAWDRVKPLLQTLGLVHVSVDAPPHPEAPPRVLEPTREVAVLRCHGRNAEAWKGPHTKPYERFNWRYSEEELLDLAEATRTLAAQAERVFVIFNNNYGTQGVEAALGLKRLLGLGKPPWTEGPFY</sequence>
<dbReference type="AlphaFoldDB" id="A0A3P4ASB1"/>
<evidence type="ECO:0000313" key="1">
    <source>
        <dbReference type="EMBL" id="VCU53244.1"/>
    </source>
</evidence>
<gene>
    <name evidence="1" type="ORF">TTHN1_01007</name>
</gene>
<name>A0A3P4ASB1_THETH</name>
<protein>
    <recommendedName>
        <fullName evidence="3">DUF72 domain-containing protein</fullName>
    </recommendedName>
</protein>
<dbReference type="InterPro" id="IPR002763">
    <property type="entry name" value="DUF72"/>
</dbReference>
<dbReference type="InterPro" id="IPR036520">
    <property type="entry name" value="UPF0759_sf"/>
</dbReference>